<dbReference type="PANTHER" id="PTHR23291:SF50">
    <property type="entry name" value="PROTEIN LIFEGUARD 4"/>
    <property type="match status" value="1"/>
</dbReference>
<dbReference type="Proteomes" id="UP000045706">
    <property type="component" value="Unassembled WGS sequence"/>
</dbReference>
<comment type="similarity">
    <text evidence="5">Belongs to the BI1 family.</text>
</comment>
<gene>
    <name evidence="6" type="ORF">BN1723_016852</name>
</gene>
<comment type="caution">
    <text evidence="5">Lacks conserved residue(s) required for the propagation of feature annotation.</text>
</comment>
<evidence type="ECO:0000256" key="4">
    <source>
        <dbReference type="ARBA" id="ARBA00023136"/>
    </source>
</evidence>
<feature type="transmembrane region" description="Helical" evidence="5">
    <location>
        <begin position="72"/>
        <end position="92"/>
    </location>
</feature>
<name>A0A0G4NPP1_VERLO</name>
<dbReference type="Pfam" id="PF01027">
    <property type="entry name" value="Bax1-I"/>
    <property type="match status" value="1"/>
</dbReference>
<accession>A0A0G4NPP1</accession>
<reference evidence="7" key="1">
    <citation type="submission" date="2015-05" db="EMBL/GenBank/DDBJ databases">
        <authorList>
            <person name="Fogelqvist Johan"/>
        </authorList>
    </citation>
    <scope>NUCLEOTIDE SEQUENCE [LARGE SCALE GENOMIC DNA]</scope>
</reference>
<dbReference type="InterPro" id="IPR006214">
    <property type="entry name" value="Bax_inhibitor_1-related"/>
</dbReference>
<evidence type="ECO:0000256" key="1">
    <source>
        <dbReference type="ARBA" id="ARBA00004141"/>
    </source>
</evidence>
<evidence type="ECO:0000256" key="3">
    <source>
        <dbReference type="ARBA" id="ARBA00022989"/>
    </source>
</evidence>
<evidence type="ECO:0000313" key="7">
    <source>
        <dbReference type="Proteomes" id="UP000045706"/>
    </source>
</evidence>
<comment type="subcellular location">
    <subcellularLocation>
        <location evidence="1">Membrane</location>
        <topology evidence="1">Multi-pass membrane protein</topology>
    </subcellularLocation>
</comment>
<dbReference type="PANTHER" id="PTHR23291">
    <property type="entry name" value="BAX INHIBITOR-RELATED"/>
    <property type="match status" value="1"/>
</dbReference>
<keyword evidence="2 5" id="KW-0812">Transmembrane</keyword>
<keyword evidence="4 5" id="KW-0472">Membrane</keyword>
<sequence>MLLTFWKRKSYPTNLLFLSGFTLLEAYTVSVIVSFYKAPIVLNAVVLTAGIFVFLTLFACQTKYDFTSWAPYLFGSLWALLLFGLMAAFLPYNSTAELVYGGAAALIFSAQDEDGDLPDDFKFGGSVAEATIDIRMQFIRKVYAILTVQLIVTGAVSALSFFSEGYK</sequence>
<evidence type="ECO:0000256" key="5">
    <source>
        <dbReference type="RuleBase" id="RU004379"/>
    </source>
</evidence>
<evidence type="ECO:0008006" key="8">
    <source>
        <dbReference type="Google" id="ProtNLM"/>
    </source>
</evidence>
<organism evidence="6 7">
    <name type="scientific">Verticillium longisporum</name>
    <name type="common">Verticillium dahliae var. longisporum</name>
    <dbReference type="NCBI Taxonomy" id="100787"/>
    <lineage>
        <taxon>Eukaryota</taxon>
        <taxon>Fungi</taxon>
        <taxon>Dikarya</taxon>
        <taxon>Ascomycota</taxon>
        <taxon>Pezizomycotina</taxon>
        <taxon>Sordariomycetes</taxon>
        <taxon>Hypocreomycetidae</taxon>
        <taxon>Glomerellales</taxon>
        <taxon>Plectosphaerellaceae</taxon>
        <taxon>Verticillium</taxon>
    </lineage>
</organism>
<keyword evidence="3 5" id="KW-1133">Transmembrane helix</keyword>
<proteinExistence type="inferred from homology"/>
<evidence type="ECO:0000256" key="2">
    <source>
        <dbReference type="ARBA" id="ARBA00022692"/>
    </source>
</evidence>
<feature type="transmembrane region" description="Helical" evidence="5">
    <location>
        <begin position="142"/>
        <end position="162"/>
    </location>
</feature>
<dbReference type="GO" id="GO:0016020">
    <property type="term" value="C:membrane"/>
    <property type="evidence" value="ECO:0007669"/>
    <property type="project" value="UniProtKB-SubCell"/>
</dbReference>
<feature type="non-terminal residue" evidence="6">
    <location>
        <position position="167"/>
    </location>
</feature>
<dbReference type="AlphaFoldDB" id="A0A0G4NPP1"/>
<feature type="transmembrane region" description="Helical" evidence="5">
    <location>
        <begin position="38"/>
        <end position="60"/>
    </location>
</feature>
<dbReference type="EMBL" id="CVQI01037351">
    <property type="protein sequence ID" value="CRK48281.1"/>
    <property type="molecule type" value="Genomic_DNA"/>
</dbReference>
<evidence type="ECO:0000313" key="6">
    <source>
        <dbReference type="EMBL" id="CRK48281.1"/>
    </source>
</evidence>
<protein>
    <recommendedName>
        <fullName evidence="8">Transmembrane protein</fullName>
    </recommendedName>
</protein>